<reference evidence="3 4" key="1">
    <citation type="journal article" date="2024" name="Nat. Commun.">
        <title>Phylogenomics reveals the evolutionary origins of lichenization in chlorophyte algae.</title>
        <authorList>
            <person name="Puginier C."/>
            <person name="Libourel C."/>
            <person name="Otte J."/>
            <person name="Skaloud P."/>
            <person name="Haon M."/>
            <person name="Grisel S."/>
            <person name="Petersen M."/>
            <person name="Berrin J.G."/>
            <person name="Delaux P.M."/>
            <person name="Dal Grande F."/>
            <person name="Keller J."/>
        </authorList>
    </citation>
    <scope>NUCLEOTIDE SEQUENCE [LARGE SCALE GENOMIC DNA]</scope>
    <source>
        <strain evidence="3 4">SAG 2523</strain>
    </source>
</reference>
<sequence length="129" mass="13950">MNYPFDDLPPGVALQRLGEVEEDLGNYEEAMDLCKQAMRIRETSSWRGAGCCGLQGRARCLEAMGRLQEAGDFRTSGPRGTDGLICGGGSCAIFASPEDLRTLQGHLPSKRDHARPVNVTEASAHTGQR</sequence>
<feature type="compositionally biased region" description="Polar residues" evidence="2">
    <location>
        <begin position="120"/>
        <end position="129"/>
    </location>
</feature>
<evidence type="ECO:0008006" key="5">
    <source>
        <dbReference type="Google" id="ProtNLM"/>
    </source>
</evidence>
<evidence type="ECO:0000256" key="1">
    <source>
        <dbReference type="PROSITE-ProRule" id="PRU00339"/>
    </source>
</evidence>
<evidence type="ECO:0000313" key="4">
    <source>
        <dbReference type="Proteomes" id="UP001485043"/>
    </source>
</evidence>
<accession>A0AAW1SJZ8</accession>
<feature type="repeat" description="TPR" evidence="1">
    <location>
        <begin position="11"/>
        <end position="44"/>
    </location>
</feature>
<comment type="caution">
    <text evidence="3">The sequence shown here is derived from an EMBL/GenBank/DDBJ whole genome shotgun (WGS) entry which is preliminary data.</text>
</comment>
<evidence type="ECO:0000256" key="2">
    <source>
        <dbReference type="SAM" id="MobiDB-lite"/>
    </source>
</evidence>
<dbReference type="SUPFAM" id="SSF48452">
    <property type="entry name" value="TPR-like"/>
    <property type="match status" value="1"/>
</dbReference>
<dbReference type="InterPro" id="IPR019734">
    <property type="entry name" value="TPR_rpt"/>
</dbReference>
<dbReference type="Proteomes" id="UP001485043">
    <property type="component" value="Unassembled WGS sequence"/>
</dbReference>
<keyword evidence="4" id="KW-1185">Reference proteome</keyword>
<keyword evidence="1" id="KW-0802">TPR repeat</keyword>
<dbReference type="SMART" id="SM00028">
    <property type="entry name" value="TPR"/>
    <property type="match status" value="1"/>
</dbReference>
<protein>
    <recommendedName>
        <fullName evidence="5">Tetratricopeptide repeat protein</fullName>
    </recommendedName>
</protein>
<proteinExistence type="predicted"/>
<evidence type="ECO:0000313" key="3">
    <source>
        <dbReference type="EMBL" id="KAK9847048.1"/>
    </source>
</evidence>
<feature type="region of interest" description="Disordered" evidence="2">
    <location>
        <begin position="106"/>
        <end position="129"/>
    </location>
</feature>
<dbReference type="PROSITE" id="PS50005">
    <property type="entry name" value="TPR"/>
    <property type="match status" value="1"/>
</dbReference>
<dbReference type="Gene3D" id="1.25.40.10">
    <property type="entry name" value="Tetratricopeptide repeat domain"/>
    <property type="match status" value="1"/>
</dbReference>
<gene>
    <name evidence="3" type="ORF">WJX84_001608</name>
</gene>
<dbReference type="AlphaFoldDB" id="A0AAW1SJZ8"/>
<name>A0AAW1SJZ8_9CHLO</name>
<dbReference type="InterPro" id="IPR011990">
    <property type="entry name" value="TPR-like_helical_dom_sf"/>
</dbReference>
<dbReference type="EMBL" id="JALJOV010001498">
    <property type="protein sequence ID" value="KAK9847048.1"/>
    <property type="molecule type" value="Genomic_DNA"/>
</dbReference>
<organism evidence="3 4">
    <name type="scientific">Apatococcus fuscideae</name>
    <dbReference type="NCBI Taxonomy" id="2026836"/>
    <lineage>
        <taxon>Eukaryota</taxon>
        <taxon>Viridiplantae</taxon>
        <taxon>Chlorophyta</taxon>
        <taxon>core chlorophytes</taxon>
        <taxon>Trebouxiophyceae</taxon>
        <taxon>Chlorellales</taxon>
        <taxon>Chlorellaceae</taxon>
        <taxon>Apatococcus</taxon>
    </lineage>
</organism>